<dbReference type="PIRSF" id="PIRSF000521">
    <property type="entry name" value="Transaminase_4ab_Lys_Orn"/>
    <property type="match status" value="1"/>
</dbReference>
<reference evidence="7 8" key="1">
    <citation type="submission" date="2019-06" db="EMBL/GenBank/DDBJ databases">
        <title>Whole genome shotgun sequence of Vibrio inusitatus NBRC 102082.</title>
        <authorList>
            <person name="Hosoyama A."/>
            <person name="Uohara A."/>
            <person name="Ohji S."/>
            <person name="Ichikawa N."/>
        </authorList>
    </citation>
    <scope>NUCLEOTIDE SEQUENCE [LARGE SCALE GENOMIC DNA]</scope>
    <source>
        <strain evidence="7 8">NBRC 102082</strain>
    </source>
</reference>
<dbReference type="Proteomes" id="UP000318717">
    <property type="component" value="Unassembled WGS sequence"/>
</dbReference>
<dbReference type="InterPro" id="IPR015422">
    <property type="entry name" value="PyrdxlP-dep_Trfase_small"/>
</dbReference>
<dbReference type="InterPro" id="IPR015424">
    <property type="entry name" value="PyrdxlP-dep_Trfase"/>
</dbReference>
<dbReference type="OrthoDB" id="9801052at2"/>
<name>A0A4Y3HXL5_9VIBR</name>
<evidence type="ECO:0000256" key="1">
    <source>
        <dbReference type="ARBA" id="ARBA00001933"/>
    </source>
</evidence>
<dbReference type="InterPro" id="IPR004632">
    <property type="entry name" value="4NH2But_aminotransferase_bac"/>
</dbReference>
<evidence type="ECO:0000256" key="5">
    <source>
        <dbReference type="ARBA" id="ARBA00022898"/>
    </source>
</evidence>
<evidence type="ECO:0000313" key="7">
    <source>
        <dbReference type="EMBL" id="GEA51758.1"/>
    </source>
</evidence>
<dbReference type="GO" id="GO:0009448">
    <property type="term" value="P:gamma-aminobutyric acid metabolic process"/>
    <property type="evidence" value="ECO:0007669"/>
    <property type="project" value="InterPro"/>
</dbReference>
<dbReference type="RefSeq" id="WP_141346228.1">
    <property type="nucleotide sequence ID" value="NZ_BJLF01000012.1"/>
</dbReference>
<dbReference type="FunFam" id="3.40.640.10:FF:000013">
    <property type="entry name" value="4-aminobutyrate aminotransferase"/>
    <property type="match status" value="1"/>
</dbReference>
<dbReference type="PROSITE" id="PS00600">
    <property type="entry name" value="AA_TRANSFER_CLASS_3"/>
    <property type="match status" value="1"/>
</dbReference>
<dbReference type="GO" id="GO:0042802">
    <property type="term" value="F:identical protein binding"/>
    <property type="evidence" value="ECO:0007669"/>
    <property type="project" value="TreeGrafter"/>
</dbReference>
<dbReference type="NCBIfam" id="TIGR00700">
    <property type="entry name" value="GABAtrnsam"/>
    <property type="match status" value="1"/>
</dbReference>
<dbReference type="Gene3D" id="3.40.640.10">
    <property type="entry name" value="Type I PLP-dependent aspartate aminotransferase-like (Major domain)"/>
    <property type="match status" value="1"/>
</dbReference>
<dbReference type="PANTHER" id="PTHR11986">
    <property type="entry name" value="AMINOTRANSFERASE CLASS III"/>
    <property type="match status" value="1"/>
</dbReference>
<dbReference type="GO" id="GO:0030170">
    <property type="term" value="F:pyridoxal phosphate binding"/>
    <property type="evidence" value="ECO:0007669"/>
    <property type="project" value="InterPro"/>
</dbReference>
<comment type="caution">
    <text evidence="7">The sequence shown here is derived from an EMBL/GenBank/DDBJ whole genome shotgun (WGS) entry which is preliminary data.</text>
</comment>
<proteinExistence type="inferred from homology"/>
<comment type="similarity">
    <text evidence="2 6">Belongs to the class-III pyridoxal-phosphate-dependent aminotransferase family.</text>
</comment>
<dbReference type="SUPFAM" id="SSF53383">
    <property type="entry name" value="PLP-dependent transferases"/>
    <property type="match status" value="1"/>
</dbReference>
<keyword evidence="4" id="KW-0808">Transferase</keyword>
<keyword evidence="5 6" id="KW-0663">Pyridoxal phosphate</keyword>
<dbReference type="EMBL" id="BJLF01000012">
    <property type="protein sequence ID" value="GEA51758.1"/>
    <property type="molecule type" value="Genomic_DNA"/>
</dbReference>
<dbReference type="CDD" id="cd00610">
    <property type="entry name" value="OAT_like"/>
    <property type="match status" value="1"/>
</dbReference>
<evidence type="ECO:0000313" key="8">
    <source>
        <dbReference type="Proteomes" id="UP000318717"/>
    </source>
</evidence>
<protein>
    <submittedName>
        <fullName evidence="7">4-aminobutyrate transaminase</fullName>
    </submittedName>
</protein>
<dbReference type="InterPro" id="IPR049704">
    <property type="entry name" value="Aminotrans_3_PPA_site"/>
</dbReference>
<dbReference type="InterPro" id="IPR015421">
    <property type="entry name" value="PyrdxlP-dep_Trfase_major"/>
</dbReference>
<dbReference type="Gene3D" id="3.90.1150.10">
    <property type="entry name" value="Aspartate Aminotransferase, domain 1"/>
    <property type="match status" value="1"/>
</dbReference>
<dbReference type="Pfam" id="PF00202">
    <property type="entry name" value="Aminotran_3"/>
    <property type="match status" value="1"/>
</dbReference>
<dbReference type="PANTHER" id="PTHR11986:SF79">
    <property type="entry name" value="ACETYLORNITHINE AMINOTRANSFERASE, MITOCHONDRIAL"/>
    <property type="match status" value="1"/>
</dbReference>
<dbReference type="GO" id="GO:0034386">
    <property type="term" value="F:4-aminobutyrate:2-oxoglutarate transaminase activity"/>
    <property type="evidence" value="ECO:0007669"/>
    <property type="project" value="InterPro"/>
</dbReference>
<keyword evidence="3" id="KW-0032">Aminotransferase</keyword>
<evidence type="ECO:0000256" key="3">
    <source>
        <dbReference type="ARBA" id="ARBA00022576"/>
    </source>
</evidence>
<evidence type="ECO:0000256" key="2">
    <source>
        <dbReference type="ARBA" id="ARBA00008954"/>
    </source>
</evidence>
<dbReference type="InterPro" id="IPR005814">
    <property type="entry name" value="Aminotrans_3"/>
</dbReference>
<dbReference type="AlphaFoldDB" id="A0A4Y3HXL5"/>
<gene>
    <name evidence="7" type="ORF">VIN01S_25620</name>
</gene>
<keyword evidence="8" id="KW-1185">Reference proteome</keyword>
<accession>A0A4Y3HXL5</accession>
<comment type="cofactor">
    <cofactor evidence="1">
        <name>pyridoxal 5'-phosphate</name>
        <dbReference type="ChEBI" id="CHEBI:597326"/>
    </cofactor>
</comment>
<evidence type="ECO:0000256" key="4">
    <source>
        <dbReference type="ARBA" id="ARBA00022679"/>
    </source>
</evidence>
<dbReference type="InterPro" id="IPR050103">
    <property type="entry name" value="Class-III_PLP-dep_AT"/>
</dbReference>
<sequence>MTNQQLHQRRSQVIAQGMGAVYPLYVERAENAHVWDVEGNRYIDFAAGIAVTNTGHSHPRITEAVKNQLDNFSHTCAMVTPYAPFIELAEKLTQLVPGDSEKKAIFLTTGAEAVENAVKIARAKTGRSGVIAFKGGFHGRTNLTMGLTGKIAPYKAGFGPFPGEIFHAPYPNAFHGITVEQSMQALEDLFSCDIEPSRVAAIIFEPVQGEGGFYKAPAEFAQALRQLCDKHGIALIADEIQTGFARTGKMFATEHLGIEPDMMTLAKGIAGGFPISAVVGKSEIMDAAQPGGLGGTYAGSPLACVAGLEVLKIIEEEDLCNKANGIGEIVNAHMTKLQQQVPSIGEVRTAGAMMAIEFTDPNSGAPLPDVTKAVIGKAQENGVILLSCGVKANVVRLLPPLTIESEVLVEGLDKLENIILEVTQS</sequence>
<organism evidence="7 8">
    <name type="scientific">Vibrio inusitatus NBRC 102082</name>
    <dbReference type="NCBI Taxonomy" id="1219070"/>
    <lineage>
        <taxon>Bacteria</taxon>
        <taxon>Pseudomonadati</taxon>
        <taxon>Pseudomonadota</taxon>
        <taxon>Gammaproteobacteria</taxon>
        <taxon>Vibrionales</taxon>
        <taxon>Vibrionaceae</taxon>
        <taxon>Vibrio</taxon>
    </lineage>
</organism>
<evidence type="ECO:0000256" key="6">
    <source>
        <dbReference type="RuleBase" id="RU003560"/>
    </source>
</evidence>